<protein>
    <submittedName>
        <fullName evidence="1">Phosphatidylserine synthase</fullName>
    </submittedName>
</protein>
<gene>
    <name evidence="1" type="ORF">ACFQZU_15440</name>
</gene>
<feature type="non-terminal residue" evidence="1">
    <location>
        <position position="55"/>
    </location>
</feature>
<accession>A0ABW3BHI2</accession>
<keyword evidence="2" id="KW-1185">Reference proteome</keyword>
<reference evidence="2" key="1">
    <citation type="journal article" date="2019" name="Int. J. Syst. Evol. Microbiol.">
        <title>The Global Catalogue of Microorganisms (GCM) 10K type strain sequencing project: providing services to taxonomists for standard genome sequencing and annotation.</title>
        <authorList>
            <consortium name="The Broad Institute Genomics Platform"/>
            <consortium name="The Broad Institute Genome Sequencing Center for Infectious Disease"/>
            <person name="Wu L."/>
            <person name="Ma J."/>
        </authorList>
    </citation>
    <scope>NUCLEOTIDE SEQUENCE [LARGE SCALE GENOMIC DNA]</scope>
    <source>
        <strain evidence="2">CCUG 63369</strain>
    </source>
</reference>
<evidence type="ECO:0000313" key="1">
    <source>
        <dbReference type="EMBL" id="MFD0802703.1"/>
    </source>
</evidence>
<sequence>MAAVAGGAAAEASAPRMRLAVADYLTLGNALCGFMAVWQLAAAQSAHIAAGVSGP</sequence>
<name>A0ABW3BHI2_9ACTN</name>
<comment type="caution">
    <text evidence="1">The sequence shown here is derived from an EMBL/GenBank/DDBJ whole genome shotgun (WGS) entry which is preliminary data.</text>
</comment>
<proteinExistence type="predicted"/>
<dbReference type="Proteomes" id="UP001596956">
    <property type="component" value="Unassembled WGS sequence"/>
</dbReference>
<organism evidence="1 2">
    <name type="scientific">Streptomonospora algeriensis</name>
    <dbReference type="NCBI Taxonomy" id="995084"/>
    <lineage>
        <taxon>Bacteria</taxon>
        <taxon>Bacillati</taxon>
        <taxon>Actinomycetota</taxon>
        <taxon>Actinomycetes</taxon>
        <taxon>Streptosporangiales</taxon>
        <taxon>Nocardiopsidaceae</taxon>
        <taxon>Streptomonospora</taxon>
    </lineage>
</organism>
<dbReference type="EMBL" id="JBHTHR010000566">
    <property type="protein sequence ID" value="MFD0802703.1"/>
    <property type="molecule type" value="Genomic_DNA"/>
</dbReference>
<evidence type="ECO:0000313" key="2">
    <source>
        <dbReference type="Proteomes" id="UP001596956"/>
    </source>
</evidence>